<dbReference type="PANTHER" id="PTHR33168">
    <property type="entry name" value="STRESS INDUCED PROTEIN-RELATED"/>
    <property type="match status" value="1"/>
</dbReference>
<comment type="caution">
    <text evidence="1">The sequence shown here is derived from an EMBL/GenBank/DDBJ whole genome shotgun (WGS) entry which is preliminary data.</text>
</comment>
<organism evidence="1 2">
    <name type="scientific">Cynara cardunculus var. scolymus</name>
    <name type="common">Globe artichoke</name>
    <name type="synonym">Cynara scolymus</name>
    <dbReference type="NCBI Taxonomy" id="59895"/>
    <lineage>
        <taxon>Eukaryota</taxon>
        <taxon>Viridiplantae</taxon>
        <taxon>Streptophyta</taxon>
        <taxon>Embryophyta</taxon>
        <taxon>Tracheophyta</taxon>
        <taxon>Spermatophyta</taxon>
        <taxon>Magnoliopsida</taxon>
        <taxon>eudicotyledons</taxon>
        <taxon>Gunneridae</taxon>
        <taxon>Pentapetalae</taxon>
        <taxon>asterids</taxon>
        <taxon>campanulids</taxon>
        <taxon>Asterales</taxon>
        <taxon>Asteraceae</taxon>
        <taxon>Carduoideae</taxon>
        <taxon>Cardueae</taxon>
        <taxon>Carduinae</taxon>
        <taxon>Cynara</taxon>
    </lineage>
</organism>
<dbReference type="Gramene" id="KVI01257">
    <property type="protein sequence ID" value="KVI01257"/>
    <property type="gene ID" value="Ccrd_020462"/>
</dbReference>
<sequence length="104" mass="12365">MDIKMWRSSTVKPDRARERFGSVTHEPSGSASSKLVWKVIWKKLRREGKKLLVRLPSKHVQAPYDEYSYAQNFEQESEWRNELDILSRSFSVRYTNRPSTVSFR</sequence>
<proteinExistence type="predicted"/>
<keyword evidence="2" id="KW-1185">Reference proteome</keyword>
<dbReference type="EMBL" id="LEKV01003122">
    <property type="protein sequence ID" value="KVI01257.1"/>
    <property type="molecule type" value="Genomic_DNA"/>
</dbReference>
<gene>
    <name evidence="1" type="ORF">Ccrd_020462</name>
</gene>
<reference evidence="1 2" key="1">
    <citation type="journal article" date="2016" name="Sci. Rep.">
        <title>The genome sequence of the outbreeding globe artichoke constructed de novo incorporating a phase-aware low-pass sequencing strategy of F1 progeny.</title>
        <authorList>
            <person name="Scaglione D."/>
            <person name="Reyes-Chin-Wo S."/>
            <person name="Acquadro A."/>
            <person name="Froenicke L."/>
            <person name="Portis E."/>
            <person name="Beitel C."/>
            <person name="Tirone M."/>
            <person name="Mauro R."/>
            <person name="Lo Monaco A."/>
            <person name="Mauromicale G."/>
            <person name="Faccioli P."/>
            <person name="Cattivelli L."/>
            <person name="Rieseberg L."/>
            <person name="Michelmore R."/>
            <person name="Lanteri S."/>
        </authorList>
    </citation>
    <scope>NUCLEOTIDE SEQUENCE [LARGE SCALE GENOMIC DNA]</scope>
    <source>
        <strain evidence="1">2C</strain>
    </source>
</reference>
<dbReference type="Proteomes" id="UP000243975">
    <property type="component" value="Unassembled WGS sequence"/>
</dbReference>
<name>A0A103Y2E8_CYNCS</name>
<dbReference type="OMA" id="RCCDERR"/>
<dbReference type="AlphaFoldDB" id="A0A103Y2E8"/>
<accession>A0A103Y2E8</accession>
<evidence type="ECO:0000313" key="1">
    <source>
        <dbReference type="EMBL" id="KVI01257.1"/>
    </source>
</evidence>
<evidence type="ECO:0000313" key="2">
    <source>
        <dbReference type="Proteomes" id="UP000243975"/>
    </source>
</evidence>
<protein>
    <submittedName>
        <fullName evidence="1">Uncharacterized protein</fullName>
    </submittedName>
</protein>